<reference evidence="1 2" key="1">
    <citation type="journal article" date="2018" name="Front. Plant Sci.">
        <title>Red Clover (Trifolium pratense) and Zigzag Clover (T. medium) - A Picture of Genomic Similarities and Differences.</title>
        <authorList>
            <person name="Dluhosova J."/>
            <person name="Istvanek J."/>
            <person name="Nedelnik J."/>
            <person name="Repkova J."/>
        </authorList>
    </citation>
    <scope>NUCLEOTIDE SEQUENCE [LARGE SCALE GENOMIC DNA]</scope>
    <source>
        <strain evidence="2">cv. 10/8</strain>
        <tissue evidence="1">Leaf</tissue>
    </source>
</reference>
<comment type="caution">
    <text evidence="1">The sequence shown here is derived from an EMBL/GenBank/DDBJ whole genome shotgun (WGS) entry which is preliminary data.</text>
</comment>
<name>A0A392TAQ0_9FABA</name>
<evidence type="ECO:0000313" key="1">
    <source>
        <dbReference type="EMBL" id="MCI57280.1"/>
    </source>
</evidence>
<evidence type="ECO:0000313" key="2">
    <source>
        <dbReference type="Proteomes" id="UP000265520"/>
    </source>
</evidence>
<protein>
    <submittedName>
        <fullName evidence="1">Uncharacterized protein</fullName>
    </submittedName>
</protein>
<dbReference type="Proteomes" id="UP000265520">
    <property type="component" value="Unassembled WGS sequence"/>
</dbReference>
<organism evidence="1 2">
    <name type="scientific">Trifolium medium</name>
    <dbReference type="NCBI Taxonomy" id="97028"/>
    <lineage>
        <taxon>Eukaryota</taxon>
        <taxon>Viridiplantae</taxon>
        <taxon>Streptophyta</taxon>
        <taxon>Embryophyta</taxon>
        <taxon>Tracheophyta</taxon>
        <taxon>Spermatophyta</taxon>
        <taxon>Magnoliopsida</taxon>
        <taxon>eudicotyledons</taxon>
        <taxon>Gunneridae</taxon>
        <taxon>Pentapetalae</taxon>
        <taxon>rosids</taxon>
        <taxon>fabids</taxon>
        <taxon>Fabales</taxon>
        <taxon>Fabaceae</taxon>
        <taxon>Papilionoideae</taxon>
        <taxon>50 kb inversion clade</taxon>
        <taxon>NPAAA clade</taxon>
        <taxon>Hologalegina</taxon>
        <taxon>IRL clade</taxon>
        <taxon>Trifolieae</taxon>
        <taxon>Trifolium</taxon>
    </lineage>
</organism>
<dbReference type="EMBL" id="LXQA010526329">
    <property type="protein sequence ID" value="MCI57280.1"/>
    <property type="molecule type" value="Genomic_DNA"/>
</dbReference>
<accession>A0A392TAQ0</accession>
<dbReference type="AlphaFoldDB" id="A0A392TAQ0"/>
<keyword evidence="2" id="KW-1185">Reference proteome</keyword>
<proteinExistence type="predicted"/>
<feature type="non-terminal residue" evidence="1">
    <location>
        <position position="31"/>
    </location>
</feature>
<sequence>MLSALLTIVDAVTSLILNPINLNSKKDYTHS</sequence>